<dbReference type="AlphaFoldDB" id="A0A9E7K4F5"/>
<protein>
    <submittedName>
        <fullName evidence="7">HLH</fullName>
    </submittedName>
</protein>
<evidence type="ECO:0000256" key="2">
    <source>
        <dbReference type="ARBA" id="ARBA00005510"/>
    </source>
</evidence>
<evidence type="ECO:0000256" key="5">
    <source>
        <dbReference type="ARBA" id="ARBA00023242"/>
    </source>
</evidence>
<feature type="region of interest" description="Disordered" evidence="6">
    <location>
        <begin position="162"/>
        <end position="194"/>
    </location>
</feature>
<dbReference type="Proteomes" id="UP001055439">
    <property type="component" value="Chromosome 5"/>
</dbReference>
<keyword evidence="3" id="KW-0805">Transcription regulation</keyword>
<comment type="subcellular location">
    <subcellularLocation>
        <location evidence="1">Nucleus</location>
    </subcellularLocation>
</comment>
<dbReference type="SUPFAM" id="SSF47459">
    <property type="entry name" value="HLH, helix-loop-helix DNA-binding domain"/>
    <property type="match status" value="1"/>
</dbReference>
<evidence type="ECO:0000256" key="4">
    <source>
        <dbReference type="ARBA" id="ARBA00023163"/>
    </source>
</evidence>
<accession>A0A9E7K4F5</accession>
<dbReference type="GO" id="GO:0000981">
    <property type="term" value="F:DNA-binding transcription factor activity, RNA polymerase II-specific"/>
    <property type="evidence" value="ECO:0007669"/>
    <property type="project" value="TreeGrafter"/>
</dbReference>
<reference evidence="7" key="1">
    <citation type="submission" date="2022-05" db="EMBL/GenBank/DDBJ databases">
        <title>The Musa troglodytarum L. genome provides insights into the mechanism of non-climacteric behaviour and enrichment of carotenoids.</title>
        <authorList>
            <person name="Wang J."/>
        </authorList>
    </citation>
    <scope>NUCLEOTIDE SEQUENCE</scope>
    <source>
        <tissue evidence="7">Leaf</tissue>
    </source>
</reference>
<dbReference type="GO" id="GO:0046983">
    <property type="term" value="F:protein dimerization activity"/>
    <property type="evidence" value="ECO:0007669"/>
    <property type="project" value="InterPro"/>
</dbReference>
<organism evidence="7 8">
    <name type="scientific">Musa troglodytarum</name>
    <name type="common">fe'i banana</name>
    <dbReference type="NCBI Taxonomy" id="320322"/>
    <lineage>
        <taxon>Eukaryota</taxon>
        <taxon>Viridiplantae</taxon>
        <taxon>Streptophyta</taxon>
        <taxon>Embryophyta</taxon>
        <taxon>Tracheophyta</taxon>
        <taxon>Spermatophyta</taxon>
        <taxon>Magnoliopsida</taxon>
        <taxon>Liliopsida</taxon>
        <taxon>Zingiberales</taxon>
        <taxon>Musaceae</taxon>
        <taxon>Musa</taxon>
    </lineage>
</organism>
<keyword evidence="8" id="KW-1185">Reference proteome</keyword>
<dbReference type="EMBL" id="CP097507">
    <property type="protein sequence ID" value="URE03427.1"/>
    <property type="molecule type" value="Genomic_DNA"/>
</dbReference>
<dbReference type="InterPro" id="IPR045843">
    <property type="entry name" value="IND-like"/>
</dbReference>
<sequence>MLRVAIAPEMQAKSQMDGSETTLCRARFQRAVCSLQDPLCQRDRNEALSLTWHLMQRLIADVERLGNVERRSISATLFPSPQRQLRYRNSEWLQSSNTSAELERLCLMNRNRDNFFSSLQDNYSDCLQLQVSCPPHLGSITGDGDPMTVTVAAGSAECSTAGVQPKALAERRKRSRARDPGTKHQTTSRPSKRLKTVCWQTQHRLPADESTIAGTQLVKAPVRRSQKLGDKITALQQLVSPFGKTDTASVLHEAALSINFLHEQIKMLAAPYFGMSSPEVRVQGHARSSSDLRSRGLCLAPADAIPELMDGKACSSCRPEKLVREAGLDRHRLSNFTTMHTP</sequence>
<keyword evidence="4" id="KW-0804">Transcription</keyword>
<evidence type="ECO:0000313" key="8">
    <source>
        <dbReference type="Proteomes" id="UP001055439"/>
    </source>
</evidence>
<dbReference type="OrthoDB" id="1870356at2759"/>
<dbReference type="GO" id="GO:0000978">
    <property type="term" value="F:RNA polymerase II cis-regulatory region sequence-specific DNA binding"/>
    <property type="evidence" value="ECO:0007669"/>
    <property type="project" value="TreeGrafter"/>
</dbReference>
<name>A0A9E7K4F5_9LILI</name>
<dbReference type="CDD" id="cd11393">
    <property type="entry name" value="bHLH_AtbHLH_like"/>
    <property type="match status" value="1"/>
</dbReference>
<dbReference type="PANTHER" id="PTHR16223">
    <property type="entry name" value="TRANSCRIPTION FACTOR BHLH83-RELATED"/>
    <property type="match status" value="1"/>
</dbReference>
<evidence type="ECO:0000256" key="1">
    <source>
        <dbReference type="ARBA" id="ARBA00004123"/>
    </source>
</evidence>
<dbReference type="InterPro" id="IPR036638">
    <property type="entry name" value="HLH_DNA-bd_sf"/>
</dbReference>
<evidence type="ECO:0000256" key="3">
    <source>
        <dbReference type="ARBA" id="ARBA00023015"/>
    </source>
</evidence>
<comment type="similarity">
    <text evidence="2">Belongs to the bHLH protein family.</text>
</comment>
<gene>
    <name evidence="7" type="ORF">MUK42_19345</name>
</gene>
<dbReference type="GO" id="GO:0005634">
    <property type="term" value="C:nucleus"/>
    <property type="evidence" value="ECO:0007669"/>
    <property type="project" value="UniProtKB-SubCell"/>
</dbReference>
<evidence type="ECO:0000313" key="7">
    <source>
        <dbReference type="EMBL" id="URE03427.1"/>
    </source>
</evidence>
<dbReference type="PANTHER" id="PTHR16223:SF367">
    <property type="entry name" value="OS03G0279500 PROTEIN"/>
    <property type="match status" value="1"/>
</dbReference>
<keyword evidence="5" id="KW-0539">Nucleus</keyword>
<dbReference type="InterPro" id="IPR045239">
    <property type="entry name" value="bHLH95_bHLH"/>
</dbReference>
<proteinExistence type="inferred from homology"/>
<evidence type="ECO:0000256" key="6">
    <source>
        <dbReference type="SAM" id="MobiDB-lite"/>
    </source>
</evidence>